<evidence type="ECO:0000256" key="2">
    <source>
        <dbReference type="SAM" id="Coils"/>
    </source>
</evidence>
<dbReference type="InterPro" id="IPR038718">
    <property type="entry name" value="SNF2-like_sf"/>
</dbReference>
<evidence type="ECO:0000313" key="5">
    <source>
        <dbReference type="EMBL" id="NYB74955.1"/>
    </source>
</evidence>
<sequence length="1118" mass="129212">MLNTKMYVRCPADKESMAEPRIFVCGHIIKVDEFKRTVSVKIYDPFQYMIFFEDLSKGTIEIPEGVVERCSLFVGSTVVYKGINHRILSNQKSKDKYYYYYIQNLKDKSIYKVCEKDIIASFNNGQIDPCTQLKRYEFQNPCWYLGRAVVSKSMNILENSIYGFKELAGSKIYLLPHQVNTIMRCLQESPCRYMLADEVGMGKTVEAISVYKIFSINQSNTKLLVIVPEALKAQWKSELLLKFNILVGIGANNNFVEVKTLDEITSNNISKMWDFVIIDEVHKYLFSMNDYAKLHTISKNAKNLLLLSATPVQQKKEEYLDLLRLLLPFKYDNYSVERFGELISKQSRIIQKTALILDDLEDLEEEIENAKDELEDAHESEDCKELFAEIHDDLEEICDELDDEKLLEFLGRINFADKDLGVYSIKVIISYICSNYQIESNIIRNRRKLLESEDEEEKLMATRDLVEITYSADNEKNSYEYLTYSELSNWIIHELEVGSADVDVDIRPLLSAFFSSPWAFVERASKLGLGEEIIENARKWLETEQYNIDNIVDALNDPDQYGESYSSRLVVVLDALFDELYDKKVVLFTNYKETFRAYREALIHVFPEEEVSFFGADMEAEAIELNAYRFQTQSECRIMLCDYTGGEGRNFQCADYIVHIDLPWDTSAIEQRIGRLDRLERDMSRPVVYSVVVHTIDTFEDALFSFFKNGLQIFNQSLSGMEIIMKDINDEIVSAIKEDFKYGLFNRIPKIVDLANSMRDVIRKEQNFDAAGFIYRPMYSELRRLIEYYAQNENELFAMTMSNWASLAGFHGNVKNTEISYSATSFSPKSAINSQLIPPRWNDYLNSEQNKFLIDVQASYDKSISRKSQDRAIRGTFSRKLAIENDYLHFFAPGDEVFDCIVDNAMKSCKGCASAFAVRSRVNWCGLIFTWSIAPNNAYMLDNGVSLYAMSPYRNYLLSEQVISPITISNDDSLSDEEIVREYLSIINIGFIKSKIVHLGKRSREAQFLKDEFAGRNIDWFKQKYGGENWEEFIVSSRKESYNKALEIFKRRSNIKGAREEMERTLSARVANSEYYGLSDEGIESLKATQTIILDAIKRPKIHLESAAFVMMIGADDE</sequence>
<keyword evidence="6" id="KW-1185">Reference proteome</keyword>
<reference evidence="5" key="1">
    <citation type="submission" date="2020-07" db="EMBL/GenBank/DDBJ databases">
        <title>Genomic analysis of a strain of Sedimentibacter Hydroxybenzoicus DSM7310.</title>
        <authorList>
            <person name="Ma S."/>
        </authorList>
    </citation>
    <scope>NUCLEOTIDE SEQUENCE</scope>
    <source>
        <strain evidence="5">DSM 7310</strain>
    </source>
</reference>
<dbReference type="SMART" id="SM00490">
    <property type="entry name" value="HELICc"/>
    <property type="match status" value="1"/>
</dbReference>
<dbReference type="Gene3D" id="3.40.50.10810">
    <property type="entry name" value="Tandem AAA-ATPase domain"/>
    <property type="match status" value="1"/>
</dbReference>
<dbReference type="PROSITE" id="PS51192">
    <property type="entry name" value="HELICASE_ATP_BIND_1"/>
    <property type="match status" value="1"/>
</dbReference>
<accession>A0A974BKG8</accession>
<dbReference type="Pfam" id="PF00271">
    <property type="entry name" value="Helicase_C"/>
    <property type="match status" value="1"/>
</dbReference>
<name>A0A974BKG8_SEDHY</name>
<feature type="domain" description="Helicase C-terminal" evidence="4">
    <location>
        <begin position="572"/>
        <end position="729"/>
    </location>
</feature>
<keyword evidence="1" id="KW-0378">Hydrolase</keyword>
<dbReference type="EMBL" id="JACBNQ010000015">
    <property type="protein sequence ID" value="NYB74955.1"/>
    <property type="molecule type" value="Genomic_DNA"/>
</dbReference>
<dbReference type="CDD" id="cd18793">
    <property type="entry name" value="SF2_C_SNF"/>
    <property type="match status" value="1"/>
</dbReference>
<dbReference type="AlphaFoldDB" id="A0A974BKG8"/>
<dbReference type="GO" id="GO:0005524">
    <property type="term" value="F:ATP binding"/>
    <property type="evidence" value="ECO:0007669"/>
    <property type="project" value="InterPro"/>
</dbReference>
<dbReference type="PANTHER" id="PTHR45766:SF6">
    <property type="entry name" value="SWI_SNF-RELATED MATRIX-ASSOCIATED ACTIN-DEPENDENT REGULATOR OF CHROMATIN SUBFAMILY A-LIKE PROTEIN 1"/>
    <property type="match status" value="1"/>
</dbReference>
<evidence type="ECO:0000259" key="3">
    <source>
        <dbReference type="PROSITE" id="PS51192"/>
    </source>
</evidence>
<dbReference type="PROSITE" id="PS51194">
    <property type="entry name" value="HELICASE_CTER"/>
    <property type="match status" value="1"/>
</dbReference>
<dbReference type="Gene3D" id="3.40.50.300">
    <property type="entry name" value="P-loop containing nucleotide triphosphate hydrolases"/>
    <property type="match status" value="1"/>
</dbReference>
<dbReference type="InterPro" id="IPR000330">
    <property type="entry name" value="SNF2_N"/>
</dbReference>
<dbReference type="InterPro" id="IPR001650">
    <property type="entry name" value="Helicase_C-like"/>
</dbReference>
<dbReference type="Proteomes" id="UP000611629">
    <property type="component" value="Unassembled WGS sequence"/>
</dbReference>
<organism evidence="5 6">
    <name type="scientific">Sedimentibacter hydroxybenzoicus DSM 7310</name>
    <dbReference type="NCBI Taxonomy" id="1123245"/>
    <lineage>
        <taxon>Bacteria</taxon>
        <taxon>Bacillati</taxon>
        <taxon>Bacillota</taxon>
        <taxon>Tissierellia</taxon>
        <taxon>Sedimentibacter</taxon>
    </lineage>
</organism>
<dbReference type="InterPro" id="IPR049730">
    <property type="entry name" value="SNF2/RAD54-like_C"/>
</dbReference>
<dbReference type="Pfam" id="PF00176">
    <property type="entry name" value="SNF2-rel_dom"/>
    <property type="match status" value="1"/>
</dbReference>
<feature type="domain" description="Helicase ATP-binding" evidence="3">
    <location>
        <begin position="184"/>
        <end position="329"/>
    </location>
</feature>
<protein>
    <recommendedName>
        <fullName evidence="7">ATP-dependent helicase HepA</fullName>
    </recommendedName>
</protein>
<comment type="caution">
    <text evidence="5">The sequence shown here is derived from an EMBL/GenBank/DDBJ whole genome shotgun (WGS) entry which is preliminary data.</text>
</comment>
<feature type="coiled-coil region" evidence="2">
    <location>
        <begin position="353"/>
        <end position="384"/>
    </location>
</feature>
<dbReference type="PANTHER" id="PTHR45766">
    <property type="entry name" value="DNA ANNEALING HELICASE AND ENDONUCLEASE ZRANB3 FAMILY MEMBER"/>
    <property type="match status" value="1"/>
</dbReference>
<dbReference type="InterPro" id="IPR014001">
    <property type="entry name" value="Helicase_ATP-bd"/>
</dbReference>
<dbReference type="InterPro" id="IPR027417">
    <property type="entry name" value="P-loop_NTPase"/>
</dbReference>
<evidence type="ECO:0000313" key="6">
    <source>
        <dbReference type="Proteomes" id="UP000611629"/>
    </source>
</evidence>
<dbReference type="SMART" id="SM00487">
    <property type="entry name" value="DEXDc"/>
    <property type="match status" value="1"/>
</dbReference>
<gene>
    <name evidence="5" type="ORF">HZF24_12475</name>
</gene>
<evidence type="ECO:0008006" key="7">
    <source>
        <dbReference type="Google" id="ProtNLM"/>
    </source>
</evidence>
<proteinExistence type="predicted"/>
<keyword evidence="2" id="KW-0175">Coiled coil</keyword>
<evidence type="ECO:0000256" key="1">
    <source>
        <dbReference type="ARBA" id="ARBA00022801"/>
    </source>
</evidence>
<dbReference type="SUPFAM" id="SSF52540">
    <property type="entry name" value="P-loop containing nucleoside triphosphate hydrolases"/>
    <property type="match status" value="2"/>
</dbReference>
<dbReference type="GO" id="GO:0016787">
    <property type="term" value="F:hydrolase activity"/>
    <property type="evidence" value="ECO:0007669"/>
    <property type="project" value="UniProtKB-KW"/>
</dbReference>
<evidence type="ECO:0000259" key="4">
    <source>
        <dbReference type="PROSITE" id="PS51194"/>
    </source>
</evidence>